<gene>
    <name evidence="2" type="ORF">T069G_09695</name>
</gene>
<dbReference type="PANTHER" id="PTHR38887">
    <property type="entry name" value="CHROMOSOME 21, WHOLE GENOME SHOTGUN SEQUENCE"/>
    <property type="match status" value="1"/>
</dbReference>
<feature type="compositionally biased region" description="Basic and acidic residues" evidence="1">
    <location>
        <begin position="263"/>
        <end position="285"/>
    </location>
</feature>
<dbReference type="PANTHER" id="PTHR38887:SF1">
    <property type="entry name" value="RAS MODIFICATION PROTEIN ERF4"/>
    <property type="match status" value="1"/>
</dbReference>
<protein>
    <submittedName>
        <fullName evidence="2">Uncharacterized protein</fullName>
    </submittedName>
</protein>
<dbReference type="AlphaFoldDB" id="A0A9W9E4I7"/>
<keyword evidence="3" id="KW-1185">Reference proteome</keyword>
<evidence type="ECO:0000256" key="1">
    <source>
        <dbReference type="SAM" id="MobiDB-lite"/>
    </source>
</evidence>
<reference evidence="2" key="1">
    <citation type="submission" date="2022-09" db="EMBL/GenBank/DDBJ databases">
        <title>Chromosome-level assembly of Trichoderma breve T069, a fungus used in development of biopesticide product.</title>
        <authorList>
            <person name="Lin R."/>
            <person name="Liu T."/>
        </authorList>
    </citation>
    <scope>NUCLEOTIDE SEQUENCE</scope>
    <source>
        <strain evidence="2">T069</strain>
    </source>
</reference>
<feature type="compositionally biased region" description="Basic and acidic residues" evidence="1">
    <location>
        <begin position="333"/>
        <end position="379"/>
    </location>
</feature>
<organism evidence="2 3">
    <name type="scientific">Trichoderma breve</name>
    <dbReference type="NCBI Taxonomy" id="2034170"/>
    <lineage>
        <taxon>Eukaryota</taxon>
        <taxon>Fungi</taxon>
        <taxon>Dikarya</taxon>
        <taxon>Ascomycota</taxon>
        <taxon>Pezizomycotina</taxon>
        <taxon>Sordariomycetes</taxon>
        <taxon>Hypocreomycetidae</taxon>
        <taxon>Hypocreales</taxon>
        <taxon>Hypocreaceae</taxon>
        <taxon>Trichoderma</taxon>
    </lineage>
</organism>
<feature type="compositionally biased region" description="Basic and acidic residues" evidence="1">
    <location>
        <begin position="309"/>
        <end position="325"/>
    </location>
</feature>
<proteinExistence type="predicted"/>
<accession>A0A9W9E4I7</accession>
<comment type="caution">
    <text evidence="2">The sequence shown here is derived from an EMBL/GenBank/DDBJ whole genome shotgun (WGS) entry which is preliminary data.</text>
</comment>
<name>A0A9W9E4I7_9HYPO</name>
<dbReference type="EMBL" id="JAOPEN010000006">
    <property type="protein sequence ID" value="KAJ4856327.1"/>
    <property type="molecule type" value="Genomic_DNA"/>
</dbReference>
<evidence type="ECO:0000313" key="3">
    <source>
        <dbReference type="Proteomes" id="UP001140511"/>
    </source>
</evidence>
<dbReference type="RefSeq" id="XP_056025383.1">
    <property type="nucleotide sequence ID" value="XM_056176905.1"/>
</dbReference>
<dbReference type="Proteomes" id="UP001140511">
    <property type="component" value="Unassembled WGS sequence"/>
</dbReference>
<dbReference type="InterPro" id="IPR053221">
    <property type="entry name" value="Burnettramic_acid_biosynth"/>
</dbReference>
<evidence type="ECO:0000313" key="2">
    <source>
        <dbReference type="EMBL" id="KAJ4856327.1"/>
    </source>
</evidence>
<sequence>MDQKQSQMDPPRYQDAAYHQYGSQYGGQVGAPYGSQAVSQTLPPTDQEEALFLEQVTGWIPRQPPAREARMFRLSRPVVIPRVDIARPFQTPFPFMRAYSPDLYRHDISVETFVAFIDNLAVAEAPPAPLQALNVAGQAIGFVPHHWAQAASFGIGMAAGVGTAAVTRIRTQRFLEAVNRDYFGPRGLKVSICKGHDLAPRIGLGQLLPEIPPMDLRSQCISIRDRQMQSIAANIAPLSLDVPPPSEQRNIIDRMSAKQVESQIKRSEKSNRKELLKLREKDSKMARRSQGHSGGDSSDSSWEDEQRELDEKIQKIQRKADEKLADASPRQASRIEERRAKEMRKIEREQRKLDKEVEKKMSKASRKEDKKLSKDGRKAGRMEFVVVENI</sequence>
<feature type="region of interest" description="Disordered" evidence="1">
    <location>
        <begin position="256"/>
        <end position="379"/>
    </location>
</feature>
<dbReference type="GeneID" id="80871593"/>